<sequence length="156" mass="17715">MELENSDLPVAVIASANDACGSLLPAKSKDLYERTYSEFCDWCTKQHVNDYIEPVLLAYFAEIVQKGLIASLWPKFSMLKSTLRLKKNIDIGNYHKMIMYIKRQSEGHVPKKSKILEKGQVQQFIIEAPNDVFLMAKVALIFGIAGALRKHELLEL</sequence>
<comment type="caution">
    <text evidence="1">The sequence shown here is derived from an EMBL/GenBank/DDBJ whole genome shotgun (WGS) entry which is preliminary data.</text>
</comment>
<dbReference type="EMBL" id="JALNTZ010000004">
    <property type="protein sequence ID" value="KAJ3653199.1"/>
    <property type="molecule type" value="Genomic_DNA"/>
</dbReference>
<organism evidence="1 2">
    <name type="scientific">Zophobas morio</name>
    <dbReference type="NCBI Taxonomy" id="2755281"/>
    <lineage>
        <taxon>Eukaryota</taxon>
        <taxon>Metazoa</taxon>
        <taxon>Ecdysozoa</taxon>
        <taxon>Arthropoda</taxon>
        <taxon>Hexapoda</taxon>
        <taxon>Insecta</taxon>
        <taxon>Pterygota</taxon>
        <taxon>Neoptera</taxon>
        <taxon>Endopterygota</taxon>
        <taxon>Coleoptera</taxon>
        <taxon>Polyphaga</taxon>
        <taxon>Cucujiformia</taxon>
        <taxon>Tenebrionidae</taxon>
        <taxon>Zophobas</taxon>
    </lineage>
</organism>
<evidence type="ECO:0000313" key="1">
    <source>
        <dbReference type="EMBL" id="KAJ3653199.1"/>
    </source>
</evidence>
<dbReference type="AlphaFoldDB" id="A0AA38MER5"/>
<proteinExistence type="predicted"/>
<dbReference type="Proteomes" id="UP001168821">
    <property type="component" value="Unassembled WGS sequence"/>
</dbReference>
<name>A0AA38MER5_9CUCU</name>
<reference evidence="1" key="1">
    <citation type="journal article" date="2023" name="G3 (Bethesda)">
        <title>Whole genome assemblies of Zophobas morio and Tenebrio molitor.</title>
        <authorList>
            <person name="Kaur S."/>
            <person name="Stinson S.A."/>
            <person name="diCenzo G.C."/>
        </authorList>
    </citation>
    <scope>NUCLEOTIDE SEQUENCE</scope>
    <source>
        <strain evidence="1">QUZm001</strain>
    </source>
</reference>
<keyword evidence="2" id="KW-1185">Reference proteome</keyword>
<evidence type="ECO:0000313" key="2">
    <source>
        <dbReference type="Proteomes" id="UP001168821"/>
    </source>
</evidence>
<gene>
    <name evidence="1" type="ORF">Zmor_012463</name>
</gene>
<accession>A0AA38MER5</accession>
<protein>
    <submittedName>
        <fullName evidence="1">Uncharacterized protein</fullName>
    </submittedName>
</protein>